<sequence>MDNFWLVIGLALLPGLGNLAGGMVAESVRTTPRLLNIALHAASGIVIGVVAIELMPKALDNLAGWWIAASFAAGGAAYIATEMVIERASPSGSGGSSMWMIYVAVAVDLTGDGLMIGTGSAVATSLAIVLAAGQTLADFPEGYSVVANLRQKNVPRGRRIAASLSFPLYCLGMALIAWFLLRDAPDTAKYVALSFVAGLLTVAAVEDMLEEAHNATADTRSSTLAFVGGFALFALVSAGLETALGENTAKGAGLVDQPVREDMIHAA</sequence>
<dbReference type="PATRIC" id="fig|1123501.6.peg.1923"/>
<evidence type="ECO:0000256" key="1">
    <source>
        <dbReference type="SAM" id="Phobius"/>
    </source>
</evidence>
<feature type="transmembrane region" description="Helical" evidence="1">
    <location>
        <begin position="37"/>
        <end position="56"/>
    </location>
</feature>
<dbReference type="AlphaFoldDB" id="A0A0D0QEM6"/>
<keyword evidence="1" id="KW-1133">Transmembrane helix</keyword>
<keyword evidence="1" id="KW-0472">Membrane</keyword>
<feature type="transmembrane region" description="Helical" evidence="1">
    <location>
        <begin position="221"/>
        <end position="240"/>
    </location>
</feature>
<feature type="transmembrane region" description="Helical" evidence="1">
    <location>
        <begin position="160"/>
        <end position="181"/>
    </location>
</feature>
<name>A0A0D0QEM6_9RHOB</name>
<protein>
    <submittedName>
        <fullName evidence="2">Putative divalent heavy-metal cations transporter</fullName>
    </submittedName>
</protein>
<comment type="caution">
    <text evidence="2">The sequence shown here is derived from an EMBL/GenBank/DDBJ whole genome shotgun (WGS) entry which is preliminary data.</text>
</comment>
<dbReference type="EMBL" id="AONG01000009">
    <property type="protein sequence ID" value="KIQ69463.1"/>
    <property type="molecule type" value="Genomic_DNA"/>
</dbReference>
<evidence type="ECO:0000313" key="2">
    <source>
        <dbReference type="EMBL" id="KIQ69463.1"/>
    </source>
</evidence>
<organism evidence="2 3">
    <name type="scientific">Wenxinia marina DSM 24838</name>
    <dbReference type="NCBI Taxonomy" id="1123501"/>
    <lineage>
        <taxon>Bacteria</taxon>
        <taxon>Pseudomonadati</taxon>
        <taxon>Pseudomonadota</taxon>
        <taxon>Alphaproteobacteria</taxon>
        <taxon>Rhodobacterales</taxon>
        <taxon>Roseobacteraceae</taxon>
        <taxon>Wenxinia</taxon>
    </lineage>
</organism>
<dbReference type="eggNOG" id="COG0428">
    <property type="taxonomic scope" value="Bacteria"/>
</dbReference>
<proteinExistence type="predicted"/>
<dbReference type="Proteomes" id="UP000035100">
    <property type="component" value="Unassembled WGS sequence"/>
</dbReference>
<dbReference type="RefSeq" id="WP_018303596.1">
    <property type="nucleotide sequence ID" value="NZ_KB902299.1"/>
</dbReference>
<keyword evidence="1" id="KW-0812">Transmembrane</keyword>
<feature type="transmembrane region" description="Helical" evidence="1">
    <location>
        <begin position="62"/>
        <end position="81"/>
    </location>
</feature>
<gene>
    <name evidence="2" type="ORF">Wenmar_01825</name>
</gene>
<accession>A0A0D0QEM6</accession>
<reference evidence="2 3" key="1">
    <citation type="submission" date="2013-01" db="EMBL/GenBank/DDBJ databases">
        <authorList>
            <person name="Fiebig A."/>
            <person name="Goeker M."/>
            <person name="Klenk H.-P.P."/>
        </authorList>
    </citation>
    <scope>NUCLEOTIDE SEQUENCE [LARGE SCALE GENOMIC DNA]</scope>
    <source>
        <strain evidence="2 3">DSM 24838</strain>
    </source>
</reference>
<feature type="transmembrane region" description="Helical" evidence="1">
    <location>
        <begin position="6"/>
        <end position="25"/>
    </location>
</feature>
<evidence type="ECO:0000313" key="3">
    <source>
        <dbReference type="Proteomes" id="UP000035100"/>
    </source>
</evidence>
<keyword evidence="3" id="KW-1185">Reference proteome</keyword>
<dbReference type="STRING" id="1123501.Wenmar_01825"/>